<dbReference type="Proteomes" id="UP001056539">
    <property type="component" value="Chromosome"/>
</dbReference>
<organism evidence="5 6">
    <name type="scientific">Thermospira aquatica</name>
    <dbReference type="NCBI Taxonomy" id="2828656"/>
    <lineage>
        <taxon>Bacteria</taxon>
        <taxon>Pseudomonadati</taxon>
        <taxon>Spirochaetota</taxon>
        <taxon>Spirochaetia</taxon>
        <taxon>Brevinematales</taxon>
        <taxon>Thermospiraceae</taxon>
        <taxon>Thermospira</taxon>
    </lineage>
</organism>
<keyword evidence="6" id="KW-1185">Reference proteome</keyword>
<dbReference type="PANTHER" id="PTHR43156">
    <property type="entry name" value="STAGE II SPORULATION PROTEIN E-RELATED"/>
    <property type="match status" value="1"/>
</dbReference>
<keyword evidence="2" id="KW-0597">Phosphoprotein</keyword>
<dbReference type="PANTHER" id="PTHR43156:SF2">
    <property type="entry name" value="STAGE II SPORULATION PROTEIN E"/>
    <property type="match status" value="1"/>
</dbReference>
<proteinExistence type="predicted"/>
<accession>A0AAX3BDL7</accession>
<gene>
    <name evidence="5" type="ORF">KDW03_11815</name>
</gene>
<sequence>MQLLEKIFDKYIYVVDDSEVIRTVIANCLKEKGFTQLITCENGKDALTKIEKFQKVDMVITDFDMPEMNGEALVNALREKFGDEVLIIVLSAQGSKQKIVEMMRKADDYIIKDEIDLIKSDIFFAIEKCFMNYQLRKENERLLAELKERDKRMKMELETAQSLLAEFKELKNVQSSVFKIAYYNKMSNIIGGDFFTLRRIDKDRIGVLLGDISGHGIPAALLMLVFRNAVIESIENNPSPDKAMADLNTKLSSIFPETKYATVSYLVLDETKHSVLYTNEFQNPIVLLKSSGELLELDNGKYKLIGIYTKELLGEEPEFSVDEFVLEKGDKLFLFTDGIIEATSPESGEQYGIERIEEVMKKNYKQNMPTILKMVLQDFYNYTKQMVSDDVTIFGIELF</sequence>
<feature type="domain" description="Response regulatory" evidence="4">
    <location>
        <begin position="11"/>
        <end position="127"/>
    </location>
</feature>
<evidence type="ECO:0000313" key="6">
    <source>
        <dbReference type="Proteomes" id="UP001056539"/>
    </source>
</evidence>
<dbReference type="Gene3D" id="3.40.50.2300">
    <property type="match status" value="1"/>
</dbReference>
<dbReference type="GO" id="GO:0016791">
    <property type="term" value="F:phosphatase activity"/>
    <property type="evidence" value="ECO:0007669"/>
    <property type="project" value="TreeGrafter"/>
</dbReference>
<dbReference type="SMART" id="SM00448">
    <property type="entry name" value="REC"/>
    <property type="match status" value="1"/>
</dbReference>
<dbReference type="InterPro" id="IPR001932">
    <property type="entry name" value="PPM-type_phosphatase-like_dom"/>
</dbReference>
<protein>
    <submittedName>
        <fullName evidence="5">Fused response regulator/phosphatase</fullName>
    </submittedName>
</protein>
<dbReference type="InterPro" id="IPR052016">
    <property type="entry name" value="Bact_Sigma-Reg"/>
</dbReference>
<dbReference type="AlphaFoldDB" id="A0AAX3BDL7"/>
<reference evidence="5" key="2">
    <citation type="submission" date="2022-06" db="EMBL/GenBank/DDBJ databases">
        <title>Thermospira aquatica gen. nov., sp. nov.</title>
        <authorList>
            <person name="Ben Ali Gam Z."/>
            <person name="Labat M."/>
        </authorList>
    </citation>
    <scope>NUCLEOTIDE SEQUENCE</scope>
    <source>
        <strain evidence="5">F1F22</strain>
    </source>
</reference>
<dbReference type="InterPro" id="IPR001789">
    <property type="entry name" value="Sig_transdc_resp-reg_receiver"/>
</dbReference>
<feature type="modified residue" description="4-aspartylphosphate" evidence="2">
    <location>
        <position position="62"/>
    </location>
</feature>
<dbReference type="InterPro" id="IPR011006">
    <property type="entry name" value="CheY-like_superfamily"/>
</dbReference>
<dbReference type="KEGG" id="taqu:KDW03_11815"/>
<evidence type="ECO:0000259" key="4">
    <source>
        <dbReference type="PROSITE" id="PS50110"/>
    </source>
</evidence>
<dbReference type="Pfam" id="PF00072">
    <property type="entry name" value="Response_reg"/>
    <property type="match status" value="1"/>
</dbReference>
<keyword evidence="1" id="KW-0378">Hydrolase</keyword>
<dbReference type="Pfam" id="PF07228">
    <property type="entry name" value="SpoIIE"/>
    <property type="match status" value="1"/>
</dbReference>
<dbReference type="Gene3D" id="3.60.40.10">
    <property type="entry name" value="PPM-type phosphatase domain"/>
    <property type="match status" value="1"/>
</dbReference>
<evidence type="ECO:0000256" key="1">
    <source>
        <dbReference type="ARBA" id="ARBA00022801"/>
    </source>
</evidence>
<dbReference type="EMBL" id="CP073355">
    <property type="protein sequence ID" value="URA10149.1"/>
    <property type="molecule type" value="Genomic_DNA"/>
</dbReference>
<dbReference type="SUPFAM" id="SSF52172">
    <property type="entry name" value="CheY-like"/>
    <property type="match status" value="1"/>
</dbReference>
<dbReference type="PROSITE" id="PS50110">
    <property type="entry name" value="RESPONSE_REGULATORY"/>
    <property type="match status" value="1"/>
</dbReference>
<dbReference type="InterPro" id="IPR036457">
    <property type="entry name" value="PPM-type-like_dom_sf"/>
</dbReference>
<name>A0AAX3BDL7_9SPIR</name>
<dbReference type="GO" id="GO:0000160">
    <property type="term" value="P:phosphorelay signal transduction system"/>
    <property type="evidence" value="ECO:0007669"/>
    <property type="project" value="InterPro"/>
</dbReference>
<keyword evidence="3" id="KW-0175">Coiled coil</keyword>
<dbReference type="RefSeq" id="WP_271435280.1">
    <property type="nucleotide sequence ID" value="NZ_CP073355.1"/>
</dbReference>
<dbReference type="SMART" id="SM00331">
    <property type="entry name" value="PP2C_SIG"/>
    <property type="match status" value="1"/>
</dbReference>
<feature type="coiled-coil region" evidence="3">
    <location>
        <begin position="136"/>
        <end position="163"/>
    </location>
</feature>
<reference evidence="5" key="1">
    <citation type="submission" date="2021-04" db="EMBL/GenBank/DDBJ databases">
        <authorList>
            <person name="Postec A."/>
        </authorList>
    </citation>
    <scope>NUCLEOTIDE SEQUENCE</scope>
    <source>
        <strain evidence="5">F1F22</strain>
    </source>
</reference>
<evidence type="ECO:0000256" key="3">
    <source>
        <dbReference type="SAM" id="Coils"/>
    </source>
</evidence>
<evidence type="ECO:0000313" key="5">
    <source>
        <dbReference type="EMBL" id="URA10149.1"/>
    </source>
</evidence>
<dbReference type="CDD" id="cd00156">
    <property type="entry name" value="REC"/>
    <property type="match status" value="1"/>
</dbReference>
<evidence type="ECO:0000256" key="2">
    <source>
        <dbReference type="PROSITE-ProRule" id="PRU00169"/>
    </source>
</evidence>